<feature type="chain" id="PRO_5015598758" description="Lipoprotein" evidence="1">
    <location>
        <begin position="24"/>
        <end position="76"/>
    </location>
</feature>
<evidence type="ECO:0000313" key="2">
    <source>
        <dbReference type="EMBL" id="PRC16112.1"/>
    </source>
</evidence>
<evidence type="ECO:0000313" key="3">
    <source>
        <dbReference type="Proteomes" id="UP000238045"/>
    </source>
</evidence>
<protein>
    <recommendedName>
        <fullName evidence="4">Lipoprotein</fullName>
    </recommendedName>
</protein>
<comment type="caution">
    <text evidence="2">The sequence shown here is derived from an EMBL/GenBank/DDBJ whole genome shotgun (WGS) entry which is preliminary data.</text>
</comment>
<evidence type="ECO:0000256" key="1">
    <source>
        <dbReference type="SAM" id="SignalP"/>
    </source>
</evidence>
<reference evidence="2 3" key="1">
    <citation type="submission" date="2017-09" db="EMBL/GenBank/DDBJ databases">
        <title>Genomic, metabolic, and phenotypic characteristics of bacterial isolates from the natural microbiome of the model nematode Caenorhabditis elegans.</title>
        <authorList>
            <person name="Zimmermann J."/>
            <person name="Obeng N."/>
            <person name="Yang W."/>
            <person name="Obeng O."/>
            <person name="Kissoyan K."/>
            <person name="Pees B."/>
            <person name="Dirksen P."/>
            <person name="Hoppner M."/>
            <person name="Franke A."/>
            <person name="Rosenstiel P."/>
            <person name="Leippe M."/>
            <person name="Dierking K."/>
            <person name="Kaleta C."/>
            <person name="Schulenburg H."/>
        </authorList>
    </citation>
    <scope>NUCLEOTIDE SEQUENCE [LARGE SCALE GENOMIC DNA]</scope>
    <source>
        <strain evidence="2 3">MYb117</strain>
    </source>
</reference>
<keyword evidence="3" id="KW-1185">Reference proteome</keyword>
<dbReference type="AlphaFoldDB" id="A0A2S9EL43"/>
<proteinExistence type="predicted"/>
<keyword evidence="1" id="KW-0732">Signal</keyword>
<gene>
    <name evidence="2" type="ORF">CQZ99_16705</name>
</gene>
<accession>A0A2S9EL43</accession>
<feature type="signal peptide" evidence="1">
    <location>
        <begin position="1"/>
        <end position="23"/>
    </location>
</feature>
<dbReference type="RefSeq" id="WP_105697760.1">
    <property type="nucleotide sequence ID" value="NZ_CP159260.1"/>
</dbReference>
<evidence type="ECO:0008006" key="4">
    <source>
        <dbReference type="Google" id="ProtNLM"/>
    </source>
</evidence>
<dbReference type="EMBL" id="PCQL01000017">
    <property type="protein sequence ID" value="PRC16112.1"/>
    <property type="molecule type" value="Genomic_DNA"/>
</dbReference>
<dbReference type="STRING" id="1282356.H045_18840"/>
<dbReference type="PROSITE" id="PS51257">
    <property type="entry name" value="PROKAR_LIPOPROTEIN"/>
    <property type="match status" value="1"/>
</dbReference>
<organism evidence="2 3">
    <name type="scientific">Pseudomonas poae</name>
    <dbReference type="NCBI Taxonomy" id="200451"/>
    <lineage>
        <taxon>Bacteria</taxon>
        <taxon>Pseudomonadati</taxon>
        <taxon>Pseudomonadota</taxon>
        <taxon>Gammaproteobacteria</taxon>
        <taxon>Pseudomonadales</taxon>
        <taxon>Pseudomonadaceae</taxon>
        <taxon>Pseudomonas</taxon>
    </lineage>
</organism>
<sequence length="76" mass="7957">MIKSLALVIAAGLLAGCGSTPNAAPEAGKPSATQPKKSCYQADWQAETMPVINKRIGNERLEKYDAAPNGQEQGCP</sequence>
<dbReference type="Proteomes" id="UP000238045">
    <property type="component" value="Unassembled WGS sequence"/>
</dbReference>
<name>A0A2S9EL43_9PSED</name>